<feature type="chain" id="PRO_5003552086" evidence="2">
    <location>
        <begin position="25"/>
        <end position="548"/>
    </location>
</feature>
<dbReference type="AlphaFoldDB" id="H1Q503"/>
<keyword evidence="4" id="KW-1185">Reference proteome</keyword>
<name>H1Q503_9BACT</name>
<evidence type="ECO:0000256" key="1">
    <source>
        <dbReference type="SAM" id="MobiDB-lite"/>
    </source>
</evidence>
<evidence type="ECO:0000313" key="3">
    <source>
        <dbReference type="EMBL" id="EHO65981.1"/>
    </source>
</evidence>
<gene>
    <name evidence="3" type="ORF">HMPREF9140_01991</name>
</gene>
<dbReference type="Proteomes" id="UP000016023">
    <property type="component" value="Unassembled WGS sequence"/>
</dbReference>
<dbReference type="EMBL" id="AGWK01000059">
    <property type="protein sequence ID" value="EHO65981.1"/>
    <property type="molecule type" value="Genomic_DNA"/>
</dbReference>
<protein>
    <submittedName>
        <fullName evidence="3">Uncharacterized protein</fullName>
    </submittedName>
</protein>
<evidence type="ECO:0000313" key="4">
    <source>
        <dbReference type="Proteomes" id="UP000016023"/>
    </source>
</evidence>
<feature type="region of interest" description="Disordered" evidence="1">
    <location>
        <begin position="230"/>
        <end position="249"/>
    </location>
</feature>
<dbReference type="HOGENOM" id="CLU_028180_0_0_10"/>
<keyword evidence="2" id="KW-0732">Signal</keyword>
<comment type="caution">
    <text evidence="3">The sequence shown here is derived from an EMBL/GenBank/DDBJ whole genome shotgun (WGS) entry which is preliminary data.</text>
</comment>
<feature type="signal peptide" evidence="2">
    <location>
        <begin position="1"/>
        <end position="24"/>
    </location>
</feature>
<sequence length="548" mass="60223">MKTNSKIMILAALAGFLASSCGNENNNQPEPMPNEEQGITFSFTEQDYESDQELTRATPRTETAYLSDCEAEVSVENDPDITVNKTRAITNKHYTIRAYRNGVKIGEIRGTFNGSTFTHDVTSPKDLPLNFGMTYDLVAFNDDVIPMGDNLTVSLDKASTAFIGTTTVLANHPKKMQVAFTMKHVGARLRIQFLCQKDIPGNITTTIAGTTANTLPVSISYNPMTKAYTSTTGSMTPRTNNSPASTQAKYTASNGGQTFDYTSTSSNYHYFLPTTTGTDIKLNLSGGTVFWNPLTGSIPKLGATLTMQSGKSYLIKIKLKPRFTYLFSDGTTGFRSQTTYGGAPAATAKTPIAVVVGQGRAVALRPVDYGGIFGKKIQHFTTMFADFTTCISDMRGYEYTWETTYSVNGTVKANDPTNAVGFFKAGRYNPGVSTTWLQQSAHRWYVPAYGEWKLFYLTLGFGNESLLIGTPSSSQYWSFTSSCYGYLAMQAFTQVGGGIFSNRYYLSSTESDPSWFAELNLSSTNIYWSGDGLKDWSAYVNLPFIKYQ</sequence>
<dbReference type="PROSITE" id="PS51257">
    <property type="entry name" value="PROKAR_LIPOPROTEIN"/>
    <property type="match status" value="1"/>
</dbReference>
<dbReference type="STRING" id="883158.HMPREF9140_01991"/>
<reference evidence="3 4" key="1">
    <citation type="submission" date="2011-12" db="EMBL/GenBank/DDBJ databases">
        <title>The Genome Sequence of Prevotella micans F0438.</title>
        <authorList>
            <consortium name="The Broad Institute Genome Sequencing Platform"/>
            <person name="Earl A."/>
            <person name="Ward D."/>
            <person name="Feldgarden M."/>
            <person name="Gevers D."/>
            <person name="Izard J."/>
            <person name="Baranova O.V."/>
            <person name="Blanton J.M."/>
            <person name="Wade W.G."/>
            <person name="Dewhirst F.E."/>
            <person name="Young S.K."/>
            <person name="Zeng Q."/>
            <person name="Gargeya S."/>
            <person name="Fitzgerald M."/>
            <person name="Haas B."/>
            <person name="Abouelleil A."/>
            <person name="Alvarado L."/>
            <person name="Arachchi H.M."/>
            <person name="Berlin A."/>
            <person name="Chapman S.B."/>
            <person name="Gearin G."/>
            <person name="Goldberg J."/>
            <person name="Griggs A."/>
            <person name="Gujja S."/>
            <person name="Hansen M."/>
            <person name="Heiman D."/>
            <person name="Howarth C."/>
            <person name="Larimer J."/>
            <person name="Lui A."/>
            <person name="MacDonald P.J.P."/>
            <person name="McCowen C."/>
            <person name="Montmayeur A."/>
            <person name="Murphy C."/>
            <person name="Neiman D."/>
            <person name="Pearson M."/>
            <person name="Priest M."/>
            <person name="Roberts A."/>
            <person name="Saif S."/>
            <person name="Shea T."/>
            <person name="Sisk P."/>
            <person name="Stolte C."/>
            <person name="Sykes S."/>
            <person name="Wortman J."/>
            <person name="Nusbaum C."/>
            <person name="Birren B."/>
        </authorList>
    </citation>
    <scope>NUCLEOTIDE SEQUENCE [LARGE SCALE GENOMIC DNA]</scope>
    <source>
        <strain evidence="3 4">F0438</strain>
    </source>
</reference>
<dbReference type="PATRIC" id="fig|883158.3.peg.1994"/>
<evidence type="ECO:0000256" key="2">
    <source>
        <dbReference type="SAM" id="SignalP"/>
    </source>
</evidence>
<accession>H1Q503</accession>
<organism evidence="3 4">
    <name type="scientific">Prevotella micans F0438</name>
    <dbReference type="NCBI Taxonomy" id="883158"/>
    <lineage>
        <taxon>Bacteria</taxon>
        <taxon>Pseudomonadati</taxon>
        <taxon>Bacteroidota</taxon>
        <taxon>Bacteroidia</taxon>
        <taxon>Bacteroidales</taxon>
        <taxon>Prevotellaceae</taxon>
        <taxon>Prevotella</taxon>
    </lineage>
</organism>
<proteinExistence type="predicted"/>
<dbReference type="RefSeq" id="WP_006953669.1">
    <property type="nucleotide sequence ID" value="NZ_JH594523.1"/>
</dbReference>